<dbReference type="Proteomes" id="UP000663844">
    <property type="component" value="Unassembled WGS sequence"/>
</dbReference>
<keyword evidence="1" id="KW-0812">Transmembrane</keyword>
<evidence type="ECO:0000313" key="2">
    <source>
        <dbReference type="EMBL" id="CAF1491824.1"/>
    </source>
</evidence>
<dbReference type="EMBL" id="CAJOAZ010001512">
    <property type="protein sequence ID" value="CAF3823408.1"/>
    <property type="molecule type" value="Genomic_DNA"/>
</dbReference>
<feature type="transmembrane region" description="Helical" evidence="1">
    <location>
        <begin position="35"/>
        <end position="56"/>
    </location>
</feature>
<evidence type="ECO:0008006" key="5">
    <source>
        <dbReference type="Google" id="ProtNLM"/>
    </source>
</evidence>
<dbReference type="InterPro" id="IPR036706">
    <property type="entry name" value="VOMI_sf"/>
</dbReference>
<keyword evidence="1" id="KW-0472">Membrane</keyword>
<evidence type="ECO:0000313" key="4">
    <source>
        <dbReference type="Proteomes" id="UP000663844"/>
    </source>
</evidence>
<name>A0A819CX89_9BILA</name>
<dbReference type="GO" id="GO:0005615">
    <property type="term" value="C:extracellular space"/>
    <property type="evidence" value="ECO:0007669"/>
    <property type="project" value="TreeGrafter"/>
</dbReference>
<evidence type="ECO:0000313" key="3">
    <source>
        <dbReference type="EMBL" id="CAF3823408.1"/>
    </source>
</evidence>
<proteinExistence type="predicted"/>
<accession>A0A819CX89</accession>
<dbReference type="AlphaFoldDB" id="A0A819CX89"/>
<dbReference type="Gene3D" id="2.100.10.20">
    <property type="entry name" value="Vitelline membrane outer layer protein I (VOMI)"/>
    <property type="match status" value="1"/>
</dbReference>
<dbReference type="PANTHER" id="PTHR18841">
    <property type="entry name" value="VITELLINE MEMBRANE OUTER LAYER PROTEIN I-RELATED"/>
    <property type="match status" value="1"/>
</dbReference>
<sequence length="322" mass="34909">MSRNQIGSEPVTSNSEQTSTDQSTLLSKCSVKKKFLCIIIVIIIVILVVTIPTVIIKTKKTNMTESSTVATETTNMIESSTVTIETTNKIKLSTMTTETTNKVIPSTVTTETTNMIKSSTVTTKITTQQFTTIADNPTTEVLFSDRSDVTSELQPSVGPWGNFFGYAYCPADTWAYGFQQRVQPQQDGDDTALNAVRLICRGKSGTGSYAISSYDGLWGDWGDAVYCNTTNNSFMYYAIFKIEAQQYGGDDTSANDFKSRCCNGTTSSGEYLQATNGQVWGSWKNGTDCAQGSAICGINTKFEGSNSDNTAMNGAFFACCSL</sequence>
<evidence type="ECO:0000256" key="1">
    <source>
        <dbReference type="SAM" id="Phobius"/>
    </source>
</evidence>
<dbReference type="InterPro" id="IPR005515">
    <property type="entry name" value="VOMI"/>
</dbReference>
<keyword evidence="1" id="KW-1133">Transmembrane helix</keyword>
<comment type="caution">
    <text evidence="3">The sequence shown here is derived from an EMBL/GenBank/DDBJ whole genome shotgun (WGS) entry which is preliminary data.</text>
</comment>
<dbReference type="PANTHER" id="PTHR18841:SF0">
    <property type="entry name" value="VITELLINE MEMBRANE OUTER LAYER 1 HOMOLOG A-RELATED"/>
    <property type="match status" value="1"/>
</dbReference>
<dbReference type="SUPFAM" id="SSF51092">
    <property type="entry name" value="Vitelline membrane outer protein-I (VMO-I)"/>
    <property type="match status" value="1"/>
</dbReference>
<organism evidence="3 4">
    <name type="scientific">Adineta steineri</name>
    <dbReference type="NCBI Taxonomy" id="433720"/>
    <lineage>
        <taxon>Eukaryota</taxon>
        <taxon>Metazoa</taxon>
        <taxon>Spiralia</taxon>
        <taxon>Gnathifera</taxon>
        <taxon>Rotifera</taxon>
        <taxon>Eurotatoria</taxon>
        <taxon>Bdelloidea</taxon>
        <taxon>Adinetida</taxon>
        <taxon>Adinetidae</taxon>
        <taxon>Adineta</taxon>
    </lineage>
</organism>
<reference evidence="3" key="1">
    <citation type="submission" date="2021-02" db="EMBL/GenBank/DDBJ databases">
        <authorList>
            <person name="Nowell W R."/>
        </authorList>
    </citation>
    <scope>NUCLEOTIDE SEQUENCE</scope>
</reference>
<dbReference type="EMBL" id="CAJNOG010002138">
    <property type="protein sequence ID" value="CAF1491824.1"/>
    <property type="molecule type" value="Genomic_DNA"/>
</dbReference>
<gene>
    <name evidence="2" type="ORF">JYZ213_LOCUS42970</name>
    <name evidence="3" type="ORF">OXD698_LOCUS19588</name>
</gene>
<protein>
    <recommendedName>
        <fullName evidence="5">Vitelline membrane outer layer 1-like protein</fullName>
    </recommendedName>
</protein>
<dbReference type="Pfam" id="PF03762">
    <property type="entry name" value="VOMI"/>
    <property type="match status" value="1"/>
</dbReference>
<dbReference type="Proteomes" id="UP000663845">
    <property type="component" value="Unassembled WGS sequence"/>
</dbReference>